<organism evidence="2 3">
    <name type="scientific">Bradyrhizobium diazoefficiens (strain JCM 10833 / BCRC 13528 / IAM 13628 / NBRC 14792 / USDA 110)</name>
    <dbReference type="NCBI Taxonomy" id="224911"/>
    <lineage>
        <taxon>Bacteria</taxon>
        <taxon>Pseudomonadati</taxon>
        <taxon>Pseudomonadota</taxon>
        <taxon>Alphaproteobacteria</taxon>
        <taxon>Hyphomicrobiales</taxon>
        <taxon>Nitrobacteraceae</taxon>
        <taxon>Bradyrhizobium</taxon>
    </lineage>
</organism>
<keyword evidence="3" id="KW-1185">Reference proteome</keyword>
<dbReference type="SUPFAM" id="SSF53335">
    <property type="entry name" value="S-adenosyl-L-methionine-dependent methyltransferases"/>
    <property type="match status" value="1"/>
</dbReference>
<dbReference type="eggNOG" id="COG0500">
    <property type="taxonomic scope" value="Bacteria"/>
</dbReference>
<dbReference type="Pfam" id="PF08242">
    <property type="entry name" value="Methyltransf_12"/>
    <property type="match status" value="1"/>
</dbReference>
<dbReference type="EMBL" id="BA000040">
    <property type="protein sequence ID" value="BAC48010.1"/>
    <property type="molecule type" value="Genomic_DNA"/>
</dbReference>
<dbReference type="Proteomes" id="UP000002526">
    <property type="component" value="Chromosome"/>
</dbReference>
<dbReference type="KEGG" id="bja:bll2745"/>
<sequence length="329" mass="36906">MREWPAFATLSRSWRLGRMDETHSGIDLDELDREVGDFCRFFELMPRDPAAAMHGTASQMHALCCALAKLPAPAWNSPNIQRLLAPARHLHARSSFVRRLQEWPRGYPGDFETVELLAAGASLPTTADPGDWIEWHALNTAIAQQHRNRIWWQYLKMCATTPGRILSIGCGGGADFQIAPHRFTGSTVVLVDLDRQALVLAEERLSRYCDVHIVCGDVRRAIRQVQDEGPFDVVVCGCLSDYLDDRTIISVLGELRCRLLRVGGSIVFTNIAAGNPFRVWMEAIADWKLVHRSEPELRKIATAAGFDRLDFSVRRDPTGLTHLVELSVP</sequence>
<accession>Q89RL8</accession>
<dbReference type="HOGENOM" id="CLU_838561_0_0_5"/>
<gene>
    <name evidence="2" type="ordered locus">bll2745</name>
</gene>
<evidence type="ECO:0000313" key="2">
    <source>
        <dbReference type="EMBL" id="BAC48010.1"/>
    </source>
</evidence>
<dbReference type="PANTHER" id="PTHR43464">
    <property type="entry name" value="METHYLTRANSFERASE"/>
    <property type="match status" value="1"/>
</dbReference>
<dbReference type="PANTHER" id="PTHR43464:SF94">
    <property type="entry name" value="MALONYL-[ACYL-CARRIER PROTEIN] O-METHYLTRANSFERASE"/>
    <property type="match status" value="1"/>
</dbReference>
<dbReference type="Gene3D" id="3.40.50.150">
    <property type="entry name" value="Vaccinia Virus protein VP39"/>
    <property type="match status" value="1"/>
</dbReference>
<evidence type="ECO:0000313" key="3">
    <source>
        <dbReference type="Proteomes" id="UP000002526"/>
    </source>
</evidence>
<dbReference type="PATRIC" id="fig|224911.44.peg.2364"/>
<dbReference type="STRING" id="224911.AAV28_10750"/>
<dbReference type="GO" id="GO:0008168">
    <property type="term" value="F:methyltransferase activity"/>
    <property type="evidence" value="ECO:0000318"/>
    <property type="project" value="GO_Central"/>
</dbReference>
<dbReference type="AlphaFoldDB" id="Q89RL8"/>
<protein>
    <submittedName>
        <fullName evidence="2">Bll2745 protein</fullName>
    </submittedName>
</protein>
<reference evidence="3" key="1">
    <citation type="journal article" date="2002" name="DNA Res.">
        <title>Complete genomic sequence of nitrogen-fixing symbiotic bacterium Bradyrhizobium japonicum USDA110.</title>
        <authorList>
            <person name="Kaneko T."/>
            <person name="Nakamura Y."/>
            <person name="Sato S."/>
            <person name="Minamisawa K."/>
            <person name="Uchiumi T."/>
            <person name="Sasamoto S."/>
            <person name="Watanabe A."/>
            <person name="Idesawa K."/>
            <person name="Iriguchi M."/>
            <person name="Kawashima K."/>
            <person name="Kohara M."/>
            <person name="Matsumoto M."/>
            <person name="Shimpo S."/>
            <person name="Tsuruoka H."/>
            <person name="Wada T."/>
            <person name="Yamada M."/>
            <person name="Tabata S."/>
        </authorList>
    </citation>
    <scope>NUCLEOTIDE SEQUENCE [LARGE SCALE GENOMIC DNA]</scope>
    <source>
        <strain evidence="3">JCM 10833 / BCRC 13528 / IAM 13628 / NBRC 14792 / USDA 110</strain>
    </source>
</reference>
<dbReference type="OrthoDB" id="428497at2"/>
<name>Q89RL8_BRADU</name>
<dbReference type="InParanoid" id="Q89RL8"/>
<dbReference type="CDD" id="cd02440">
    <property type="entry name" value="AdoMet_MTases"/>
    <property type="match status" value="1"/>
</dbReference>
<proteinExistence type="predicted"/>
<dbReference type="InterPro" id="IPR013217">
    <property type="entry name" value="Methyltransf_12"/>
</dbReference>
<feature type="domain" description="Methyltransferase type 12" evidence="1">
    <location>
        <begin position="166"/>
        <end position="265"/>
    </location>
</feature>
<evidence type="ECO:0000259" key="1">
    <source>
        <dbReference type="Pfam" id="PF08242"/>
    </source>
</evidence>
<dbReference type="InterPro" id="IPR029063">
    <property type="entry name" value="SAM-dependent_MTases_sf"/>
</dbReference>
<dbReference type="EnsemblBacteria" id="BAC48010">
    <property type="protein sequence ID" value="BAC48010"/>
    <property type="gene ID" value="BAC48010"/>
</dbReference>